<organism evidence="2">
    <name type="scientific">marine metagenome</name>
    <dbReference type="NCBI Taxonomy" id="408172"/>
    <lineage>
        <taxon>unclassified sequences</taxon>
        <taxon>metagenomes</taxon>
        <taxon>ecological metagenomes</taxon>
    </lineage>
</organism>
<feature type="coiled-coil region" evidence="1">
    <location>
        <begin position="15"/>
        <end position="63"/>
    </location>
</feature>
<evidence type="ECO:0000313" key="2">
    <source>
        <dbReference type="EMBL" id="SVA13804.1"/>
    </source>
</evidence>
<reference evidence="2" key="1">
    <citation type="submission" date="2018-05" db="EMBL/GenBank/DDBJ databases">
        <authorList>
            <person name="Lanie J.A."/>
            <person name="Ng W.-L."/>
            <person name="Kazmierczak K.M."/>
            <person name="Andrzejewski T.M."/>
            <person name="Davidsen T.M."/>
            <person name="Wayne K.J."/>
            <person name="Tettelin H."/>
            <person name="Glass J.I."/>
            <person name="Rusch D."/>
            <person name="Podicherti R."/>
            <person name="Tsui H.-C.T."/>
            <person name="Winkler M.E."/>
        </authorList>
    </citation>
    <scope>NUCLEOTIDE SEQUENCE</scope>
</reference>
<gene>
    <name evidence="2" type="ORF">METZ01_LOCUS66658</name>
</gene>
<name>A0A381TDI4_9ZZZZ</name>
<evidence type="ECO:0000256" key="1">
    <source>
        <dbReference type="SAM" id="Coils"/>
    </source>
</evidence>
<protein>
    <submittedName>
        <fullName evidence="2">Uncharacterized protein</fullName>
    </submittedName>
</protein>
<sequence>MNNLESLSSQIEKKITKVLDRLNTLVERNKELEDRLNKALNRNLEHEEVLESMKDKYKALKIANTITGSDNNSIKETKIEINSLIREVDYCISQLSD</sequence>
<dbReference type="EMBL" id="UINC01004366">
    <property type="protein sequence ID" value="SVA13804.1"/>
    <property type="molecule type" value="Genomic_DNA"/>
</dbReference>
<keyword evidence="1" id="KW-0175">Coiled coil</keyword>
<dbReference type="AlphaFoldDB" id="A0A381TDI4"/>
<proteinExistence type="predicted"/>
<accession>A0A381TDI4</accession>